<reference evidence="2" key="1">
    <citation type="submission" date="2019-08" db="EMBL/GenBank/DDBJ databases">
        <authorList>
            <person name="Kucharzyk K."/>
            <person name="Murdoch R.W."/>
            <person name="Higgins S."/>
            <person name="Loffler F."/>
        </authorList>
    </citation>
    <scope>NUCLEOTIDE SEQUENCE</scope>
</reference>
<protein>
    <submittedName>
        <fullName evidence="2">Uncharacterized protein</fullName>
    </submittedName>
</protein>
<sequence>MKRRFAAAMLQRYMKRQNIGFRRNFVQRTESLHAFGPRPRRIVEQHLHAQRAADRGHLPPDIAHPDHAEGFARQREAAADGEAQQGRGDVLGHA</sequence>
<feature type="compositionally biased region" description="Basic and acidic residues" evidence="1">
    <location>
        <begin position="50"/>
        <end position="78"/>
    </location>
</feature>
<evidence type="ECO:0000256" key="1">
    <source>
        <dbReference type="SAM" id="MobiDB-lite"/>
    </source>
</evidence>
<comment type="caution">
    <text evidence="2">The sequence shown here is derived from an EMBL/GenBank/DDBJ whole genome shotgun (WGS) entry which is preliminary data.</text>
</comment>
<gene>
    <name evidence="2" type="ORF">SDC9_129748</name>
</gene>
<proteinExistence type="predicted"/>
<feature type="region of interest" description="Disordered" evidence="1">
    <location>
        <begin position="50"/>
        <end position="94"/>
    </location>
</feature>
<name>A0A645CZU8_9ZZZZ</name>
<dbReference type="AlphaFoldDB" id="A0A645CZU8"/>
<organism evidence="2">
    <name type="scientific">bioreactor metagenome</name>
    <dbReference type="NCBI Taxonomy" id="1076179"/>
    <lineage>
        <taxon>unclassified sequences</taxon>
        <taxon>metagenomes</taxon>
        <taxon>ecological metagenomes</taxon>
    </lineage>
</organism>
<dbReference type="EMBL" id="VSSQ01031695">
    <property type="protein sequence ID" value="MPM82686.1"/>
    <property type="molecule type" value="Genomic_DNA"/>
</dbReference>
<accession>A0A645CZU8</accession>
<evidence type="ECO:0000313" key="2">
    <source>
        <dbReference type="EMBL" id="MPM82686.1"/>
    </source>
</evidence>